<keyword evidence="2" id="KW-1185">Reference proteome</keyword>
<evidence type="ECO:0000313" key="2">
    <source>
        <dbReference type="Proteomes" id="UP000254134"/>
    </source>
</evidence>
<dbReference type="OrthoDB" id="3401376at2"/>
<accession>A0A7M2YZX2</accession>
<dbReference type="AlphaFoldDB" id="A0A7M2YZX2"/>
<dbReference type="RefSeq" id="WP_114795316.1">
    <property type="nucleotide sequence ID" value="NZ_QQZY01000002.1"/>
</dbReference>
<evidence type="ECO:0000313" key="1">
    <source>
        <dbReference type="EMBL" id="RDI75071.1"/>
    </source>
</evidence>
<dbReference type="EMBL" id="QQZY01000002">
    <property type="protein sequence ID" value="RDI75071.1"/>
    <property type="molecule type" value="Genomic_DNA"/>
</dbReference>
<gene>
    <name evidence="1" type="ORF">Gocc_0869</name>
</gene>
<name>A0A7M2YZX2_9ACTN</name>
<protein>
    <recommendedName>
        <fullName evidence="3">DUF3866 family protein</fullName>
    </recommendedName>
</protein>
<dbReference type="Pfam" id="PF12982">
    <property type="entry name" value="DUF3866"/>
    <property type="match status" value="1"/>
</dbReference>
<sequence length="328" mass="33552">MALSLRFGTVTAVSQRLVELIRCEVDGVPCIAYPRQTGPVEVGDIVLVNTQARDLELGSGGFDLLYANLTRGLGLPAADGAHVMALPYGVAQSAARCVEESGALAGSLGGMPVVCCGLHSQVAPAAAAIGRGRRVAFVQIAGGALPVALSDTVRALKSRRLLDTAVAVAPCHDGDVQAVTLPGALAWARQDGFDAVVCGVGPGIVGTGSEYGHGGLALAAAVNATVALGGRAIVTVRFSDGDPRDRHRGVSHHTRSALRFCVGDYEIAWPAMLGEPSLGRPVTEVDVDGWAEACAGLPLAHMGRGPAEDPGFFAAAFAAGRLASRYLD</sequence>
<organism evidence="1 2">
    <name type="scientific">Gaiella occulta</name>
    <dbReference type="NCBI Taxonomy" id="1002870"/>
    <lineage>
        <taxon>Bacteria</taxon>
        <taxon>Bacillati</taxon>
        <taxon>Actinomycetota</taxon>
        <taxon>Thermoleophilia</taxon>
        <taxon>Gaiellales</taxon>
        <taxon>Gaiellaceae</taxon>
        <taxon>Gaiella</taxon>
    </lineage>
</organism>
<reference evidence="1 2" key="1">
    <citation type="submission" date="2018-07" db="EMBL/GenBank/DDBJ databases">
        <title>High-quality-draft genome sequence of Gaiella occulta.</title>
        <authorList>
            <person name="Severino R."/>
            <person name="Froufe H.J.C."/>
            <person name="Rainey F.A."/>
            <person name="Barroso C."/>
            <person name="Albuquerque L."/>
            <person name="Lobo-Da-Cunha A."/>
            <person name="Da Costa M.S."/>
            <person name="Egas C."/>
        </authorList>
    </citation>
    <scope>NUCLEOTIDE SEQUENCE [LARGE SCALE GENOMIC DNA]</scope>
    <source>
        <strain evidence="1 2">F2-233</strain>
    </source>
</reference>
<reference evidence="2" key="2">
    <citation type="journal article" date="2019" name="MicrobiologyOpen">
        <title>High-quality draft genome sequence of Gaiella occulta isolated from a 150 meter deep mineral water borehole and comparison with the genome sequences of other deep-branching lineages of the phylum Actinobacteria.</title>
        <authorList>
            <person name="Severino R."/>
            <person name="Froufe H.J.C."/>
            <person name="Barroso C."/>
            <person name="Albuquerque L."/>
            <person name="Lobo-da-Cunha A."/>
            <person name="da Costa M.S."/>
            <person name="Egas C."/>
        </authorList>
    </citation>
    <scope>NUCLEOTIDE SEQUENCE [LARGE SCALE GENOMIC DNA]</scope>
    <source>
        <strain evidence="2">F2-233</strain>
    </source>
</reference>
<comment type="caution">
    <text evidence="1">The sequence shown here is derived from an EMBL/GenBank/DDBJ whole genome shotgun (WGS) entry which is preliminary data.</text>
</comment>
<dbReference type="InterPro" id="IPR024479">
    <property type="entry name" value="DUF3866"/>
</dbReference>
<evidence type="ECO:0008006" key="3">
    <source>
        <dbReference type="Google" id="ProtNLM"/>
    </source>
</evidence>
<proteinExistence type="predicted"/>
<dbReference type="Proteomes" id="UP000254134">
    <property type="component" value="Unassembled WGS sequence"/>
</dbReference>